<dbReference type="Proteomes" id="UP000230002">
    <property type="component" value="Unassembled WGS sequence"/>
</dbReference>
<comment type="caution">
    <text evidence="2">The sequence shown here is derived from an EMBL/GenBank/DDBJ whole genome shotgun (WGS) entry which is preliminary data.</text>
</comment>
<evidence type="ECO:0000313" key="3">
    <source>
        <dbReference type="Proteomes" id="UP000230002"/>
    </source>
</evidence>
<reference evidence="2 3" key="1">
    <citation type="journal article" date="2015" name="Sci. Rep.">
        <title>Chromosome-level genome map provides insights into diverse defense mechanisms in the medicinal fungus Ganoderma sinense.</title>
        <authorList>
            <person name="Zhu Y."/>
            <person name="Xu J."/>
            <person name="Sun C."/>
            <person name="Zhou S."/>
            <person name="Xu H."/>
            <person name="Nelson D.R."/>
            <person name="Qian J."/>
            <person name="Song J."/>
            <person name="Luo H."/>
            <person name="Xiang L."/>
            <person name="Li Y."/>
            <person name="Xu Z."/>
            <person name="Ji A."/>
            <person name="Wang L."/>
            <person name="Lu S."/>
            <person name="Hayward A."/>
            <person name="Sun W."/>
            <person name="Li X."/>
            <person name="Schwartz D.C."/>
            <person name="Wang Y."/>
            <person name="Chen S."/>
        </authorList>
    </citation>
    <scope>NUCLEOTIDE SEQUENCE [LARGE SCALE GENOMIC DNA]</scope>
    <source>
        <strain evidence="2 3">ZZ0214-1</strain>
    </source>
</reference>
<dbReference type="EMBL" id="AYKW01000003">
    <property type="protein sequence ID" value="PIL35330.1"/>
    <property type="molecule type" value="Genomic_DNA"/>
</dbReference>
<feature type="compositionally biased region" description="Low complexity" evidence="1">
    <location>
        <begin position="235"/>
        <end position="251"/>
    </location>
</feature>
<dbReference type="AlphaFoldDB" id="A0A2G8SNK0"/>
<name>A0A2G8SNK0_9APHY</name>
<feature type="compositionally biased region" description="Low complexity" evidence="1">
    <location>
        <begin position="192"/>
        <end position="211"/>
    </location>
</feature>
<organism evidence="2 3">
    <name type="scientific">Ganoderma sinense ZZ0214-1</name>
    <dbReference type="NCBI Taxonomy" id="1077348"/>
    <lineage>
        <taxon>Eukaryota</taxon>
        <taxon>Fungi</taxon>
        <taxon>Dikarya</taxon>
        <taxon>Basidiomycota</taxon>
        <taxon>Agaricomycotina</taxon>
        <taxon>Agaricomycetes</taxon>
        <taxon>Polyporales</taxon>
        <taxon>Polyporaceae</taxon>
        <taxon>Ganoderma</taxon>
    </lineage>
</organism>
<gene>
    <name evidence="2" type="ORF">GSI_02055</name>
</gene>
<dbReference type="STRING" id="1077348.A0A2G8SNK0"/>
<sequence length="458" mass="47426">MRGARPPNTSCGCVLAAYAGCADTQTTHAHVLCTLLTSSECCDPRMRNSCFPAENIAETTFRRHPADGAPLWRPGLPSSLSRSSLRSGLHVLAQGTTPPLNLSSSLNPSASQPLSLASPQHAQQPEPHTGGPSSGPGSLLLGLFDCSALGSQGQAAQGQAHAPPAVSLAVLPPLSLQPPPPPPPPLLPQPRPTAAATAATPPPSSLSTDTTTLELCDPQRIKEEASEETSVHAVAPTPDTTTPMSMSSAPSVRPYPLPLQATPSAMKAGMAPVPPSSIPIPMPPPGLGLPLVPPPPSPMLATTPAAAHLDVNSPLLCLPSPSPLIAPPANASGDLSLSLKPESPIAHTRRAARTPPMLVRSTQAQHTLAVRLPAGLAPEMVTISAKKGARLAVVADLWHREDDSHYEWEVVFSPADVDMMSVRAVFEADGQLMIHVRRRPAAAVTGGEGFPPPLVCAR</sequence>
<keyword evidence="3" id="KW-1185">Reference proteome</keyword>
<feature type="region of interest" description="Disordered" evidence="1">
    <location>
        <begin position="171"/>
        <end position="211"/>
    </location>
</feature>
<feature type="compositionally biased region" description="Pro residues" evidence="1">
    <location>
        <begin position="175"/>
        <end position="191"/>
    </location>
</feature>
<feature type="region of interest" description="Disordered" evidence="1">
    <location>
        <begin position="99"/>
        <end position="139"/>
    </location>
</feature>
<accession>A0A2G8SNK0</accession>
<protein>
    <recommendedName>
        <fullName evidence="4">SHSP domain-containing protein</fullName>
    </recommendedName>
</protein>
<evidence type="ECO:0000256" key="1">
    <source>
        <dbReference type="SAM" id="MobiDB-lite"/>
    </source>
</evidence>
<feature type="compositionally biased region" description="Low complexity" evidence="1">
    <location>
        <begin position="99"/>
        <end position="120"/>
    </location>
</feature>
<proteinExistence type="predicted"/>
<feature type="region of interest" description="Disordered" evidence="1">
    <location>
        <begin position="223"/>
        <end position="251"/>
    </location>
</feature>
<evidence type="ECO:0008006" key="4">
    <source>
        <dbReference type="Google" id="ProtNLM"/>
    </source>
</evidence>
<dbReference type="OrthoDB" id="3253535at2759"/>
<evidence type="ECO:0000313" key="2">
    <source>
        <dbReference type="EMBL" id="PIL35330.1"/>
    </source>
</evidence>